<protein>
    <recommendedName>
        <fullName evidence="6">Fe2OG dioxygenase domain-containing protein</fullName>
    </recommendedName>
</protein>
<feature type="signal peptide" evidence="1">
    <location>
        <begin position="1"/>
        <end position="21"/>
    </location>
</feature>
<sequence length="403" mass="43597">MLLKSCFLVAVLGTVLPGLTAEIVEFRLDGLSHSSDGIKKAVTEEGAFLIAGLSNEFTEAYRGIATGLPECSEADADGVDTLDDGTVRITFAQRSLDGETSGFMARGSCPMNLAENMKEMSADLDYIGREVAVELTDALSPSVHHPDLPSIIDILEKGREYHLDHVHIYQNRNNSAVGAHKDSSTPTLTWHTDQGAFLLLVLPPGDQSFHYKDSQGEETTLSIPNNGEVRVLVVMGNALRSNFFETTPPIRPLPHSVYLKSLSPGDPRVVIGRMFLPPADIRDSQTGLTYEAWSKQAMIPNPVFDTEEVIAEKRRLQTSCNSSSIQCWMRCMENTCSAGQTAVCWNKATQTACPIDKKMRPECSVGCLGSSGTTTKAPRSAATSNVVTKAVAAMVALLGLVNF</sequence>
<dbReference type="PANTHER" id="PTHR40855:SF1">
    <property type="entry name" value="CLAVAMINATE SYNTHASE-LIKE PROTEIN"/>
    <property type="match status" value="1"/>
</dbReference>
<gene>
    <name evidence="2" type="ORF">FOL46_008913</name>
    <name evidence="3" type="ORF">FOZ61_005095</name>
</gene>
<evidence type="ECO:0008006" key="6">
    <source>
        <dbReference type="Google" id="ProtNLM"/>
    </source>
</evidence>
<dbReference type="OrthoDB" id="10409712at2759"/>
<evidence type="ECO:0000313" key="2">
    <source>
        <dbReference type="EMBL" id="KAF4653995.1"/>
    </source>
</evidence>
<dbReference type="Proteomes" id="UP000570595">
    <property type="component" value="Unassembled WGS sequence"/>
</dbReference>
<name>A0A7J6LI73_PEROL</name>
<evidence type="ECO:0000313" key="5">
    <source>
        <dbReference type="Proteomes" id="UP000572268"/>
    </source>
</evidence>
<comment type="caution">
    <text evidence="3">The sequence shown here is derived from an EMBL/GenBank/DDBJ whole genome shotgun (WGS) entry which is preliminary data.</text>
</comment>
<accession>A0A7J6LI73</accession>
<dbReference type="PANTHER" id="PTHR40855">
    <property type="entry name" value="DIOX_N DOMAIN-CONTAINING PROTEIN"/>
    <property type="match status" value="1"/>
</dbReference>
<proteinExistence type="predicted"/>
<dbReference type="EMBL" id="JABAHT010000287">
    <property type="protein sequence ID" value="KAF4658974.1"/>
    <property type="molecule type" value="Genomic_DNA"/>
</dbReference>
<organism evidence="3 4">
    <name type="scientific">Perkinsus olseni</name>
    <name type="common">Perkinsus atlanticus</name>
    <dbReference type="NCBI Taxonomy" id="32597"/>
    <lineage>
        <taxon>Eukaryota</taxon>
        <taxon>Sar</taxon>
        <taxon>Alveolata</taxon>
        <taxon>Perkinsozoa</taxon>
        <taxon>Perkinsea</taxon>
        <taxon>Perkinsida</taxon>
        <taxon>Perkinsidae</taxon>
        <taxon>Perkinsus</taxon>
    </lineage>
</organism>
<evidence type="ECO:0000313" key="4">
    <source>
        <dbReference type="Proteomes" id="UP000570595"/>
    </source>
</evidence>
<evidence type="ECO:0000256" key="1">
    <source>
        <dbReference type="SAM" id="SignalP"/>
    </source>
</evidence>
<keyword evidence="1" id="KW-0732">Signal</keyword>
<dbReference type="EMBL" id="JABANN010000758">
    <property type="protein sequence ID" value="KAF4653995.1"/>
    <property type="molecule type" value="Genomic_DNA"/>
</dbReference>
<dbReference type="Proteomes" id="UP000572268">
    <property type="component" value="Unassembled WGS sequence"/>
</dbReference>
<reference evidence="4 5" key="1">
    <citation type="submission" date="2020-04" db="EMBL/GenBank/DDBJ databases">
        <title>Perkinsus olseni comparative genomics.</title>
        <authorList>
            <person name="Bogema D.R."/>
        </authorList>
    </citation>
    <scope>NUCLEOTIDE SEQUENCE [LARGE SCALE GENOMIC DNA]</scope>
    <source>
        <strain evidence="3">ATCC PRA-179</strain>
        <strain evidence="2">ATCC PRA-31</strain>
    </source>
</reference>
<dbReference type="AlphaFoldDB" id="A0A7J6LI73"/>
<feature type="chain" id="PRO_5036205342" description="Fe2OG dioxygenase domain-containing protein" evidence="1">
    <location>
        <begin position="22"/>
        <end position="403"/>
    </location>
</feature>
<evidence type="ECO:0000313" key="3">
    <source>
        <dbReference type="EMBL" id="KAF4658974.1"/>
    </source>
</evidence>